<gene>
    <name evidence="2" type="ORF">LBU54_14235</name>
</gene>
<keyword evidence="1" id="KW-1133">Transmembrane helix</keyword>
<reference evidence="3" key="1">
    <citation type="submission" date="2023-07" db="EMBL/GenBank/DDBJ databases">
        <authorList>
            <person name="Yue Y."/>
        </authorList>
    </citation>
    <scope>NUCLEOTIDE SEQUENCE [LARGE SCALE GENOMIC DNA]</scope>
    <source>
        <strain evidence="3">D23</strain>
    </source>
</reference>
<evidence type="ECO:0000256" key="1">
    <source>
        <dbReference type="SAM" id="Phobius"/>
    </source>
</evidence>
<dbReference type="EMBL" id="JAIUJR010000011">
    <property type="protein sequence ID" value="MCA0133752.1"/>
    <property type="molecule type" value="Genomic_DNA"/>
</dbReference>
<keyword evidence="1" id="KW-0472">Membrane</keyword>
<feature type="transmembrane region" description="Helical" evidence="1">
    <location>
        <begin position="36"/>
        <end position="56"/>
    </location>
</feature>
<organism evidence="2 3">
    <name type="scientific">Winogradskyella alexanderae</name>
    <dbReference type="NCBI Taxonomy" id="2877123"/>
    <lineage>
        <taxon>Bacteria</taxon>
        <taxon>Pseudomonadati</taxon>
        <taxon>Bacteroidota</taxon>
        <taxon>Flavobacteriia</taxon>
        <taxon>Flavobacteriales</taxon>
        <taxon>Flavobacteriaceae</taxon>
        <taxon>Winogradskyella</taxon>
    </lineage>
</organism>
<accession>A0ABS7XUQ1</accession>
<dbReference type="RefSeq" id="WP_224531470.1">
    <property type="nucleotide sequence ID" value="NZ_JAIUJR010000011.1"/>
</dbReference>
<proteinExistence type="predicted"/>
<name>A0ABS7XUQ1_9FLAO</name>
<keyword evidence="3" id="KW-1185">Reference proteome</keyword>
<keyword evidence="1" id="KW-0812">Transmembrane</keyword>
<protein>
    <submittedName>
        <fullName evidence="2">Uncharacterized protein</fullName>
    </submittedName>
</protein>
<evidence type="ECO:0000313" key="3">
    <source>
        <dbReference type="Proteomes" id="UP001198901"/>
    </source>
</evidence>
<evidence type="ECO:0000313" key="2">
    <source>
        <dbReference type="EMBL" id="MCA0133752.1"/>
    </source>
</evidence>
<comment type="caution">
    <text evidence="2">The sequence shown here is derived from an EMBL/GenBank/DDBJ whole genome shotgun (WGS) entry which is preliminary data.</text>
</comment>
<sequence length="66" mass="7551">MSVVNFYDDYPTILSSKDLRINQLEQVEELHKTNNFLIGSTIVLGSIVVLMGLYYINDSIKKRKGD</sequence>
<dbReference type="Proteomes" id="UP001198901">
    <property type="component" value="Unassembled WGS sequence"/>
</dbReference>